<evidence type="ECO:0000256" key="1">
    <source>
        <dbReference type="ARBA" id="ARBA00023002"/>
    </source>
</evidence>
<organism evidence="3 4">
    <name type="scientific">Geodia barretti</name>
    <name type="common">Barrett's horny sponge</name>
    <dbReference type="NCBI Taxonomy" id="519541"/>
    <lineage>
        <taxon>Eukaryota</taxon>
        <taxon>Metazoa</taxon>
        <taxon>Porifera</taxon>
        <taxon>Demospongiae</taxon>
        <taxon>Heteroscleromorpha</taxon>
        <taxon>Tetractinellida</taxon>
        <taxon>Astrophorina</taxon>
        <taxon>Geodiidae</taxon>
        <taxon>Geodia</taxon>
    </lineage>
</organism>
<dbReference type="PANTHER" id="PTHR43353">
    <property type="entry name" value="SUCCINATE-SEMIALDEHYDE DEHYDROGENASE, MITOCHONDRIAL"/>
    <property type="match status" value="1"/>
</dbReference>
<dbReference type="InterPro" id="IPR015590">
    <property type="entry name" value="Aldehyde_DH_dom"/>
</dbReference>
<proteinExistence type="predicted"/>
<dbReference type="Proteomes" id="UP001174909">
    <property type="component" value="Unassembled WGS sequence"/>
</dbReference>
<evidence type="ECO:0000259" key="2">
    <source>
        <dbReference type="Pfam" id="PF00171"/>
    </source>
</evidence>
<dbReference type="GO" id="GO:0004777">
    <property type="term" value="F:succinate-semialdehyde dehydrogenase (NAD+) activity"/>
    <property type="evidence" value="ECO:0007669"/>
    <property type="project" value="TreeGrafter"/>
</dbReference>
<dbReference type="SUPFAM" id="SSF53720">
    <property type="entry name" value="ALDH-like"/>
    <property type="match status" value="1"/>
</dbReference>
<keyword evidence="1" id="KW-0560">Oxidoreductase</keyword>
<dbReference type="GO" id="GO:0009450">
    <property type="term" value="P:gamma-aminobutyric acid catabolic process"/>
    <property type="evidence" value="ECO:0007669"/>
    <property type="project" value="TreeGrafter"/>
</dbReference>
<dbReference type="InterPro" id="IPR016161">
    <property type="entry name" value="Ald_DH/histidinol_DH"/>
</dbReference>
<evidence type="ECO:0000313" key="3">
    <source>
        <dbReference type="EMBL" id="CAI7994058.1"/>
    </source>
</evidence>
<gene>
    <name evidence="3" type="ORF">GBAR_LOCUS1372</name>
</gene>
<comment type="caution">
    <text evidence="3">The sequence shown here is derived from an EMBL/GenBank/DDBJ whole genome shotgun (WGS) entry which is preliminary data.</text>
</comment>
<dbReference type="EMBL" id="CASHTH010000206">
    <property type="protein sequence ID" value="CAI7994058.1"/>
    <property type="molecule type" value="Genomic_DNA"/>
</dbReference>
<dbReference type="Gene3D" id="3.40.605.10">
    <property type="entry name" value="Aldehyde Dehydrogenase, Chain A, domain 1"/>
    <property type="match status" value="1"/>
</dbReference>
<dbReference type="FunFam" id="3.40.605.10:FF:000063">
    <property type="entry name" value="Succinate-semialdehyde dehydrogenase, mitochondrial"/>
    <property type="match status" value="1"/>
</dbReference>
<dbReference type="AlphaFoldDB" id="A0AA35QWT3"/>
<dbReference type="InterPro" id="IPR016162">
    <property type="entry name" value="Ald_DH_N"/>
</dbReference>
<dbReference type="PANTHER" id="PTHR43353:SF5">
    <property type="entry name" value="SUCCINATE-SEMIALDEHYDE DEHYDROGENASE, MITOCHONDRIAL"/>
    <property type="match status" value="1"/>
</dbReference>
<reference evidence="3" key="1">
    <citation type="submission" date="2023-03" db="EMBL/GenBank/DDBJ databases">
        <authorList>
            <person name="Steffen K."/>
            <person name="Cardenas P."/>
        </authorList>
    </citation>
    <scope>NUCLEOTIDE SEQUENCE</scope>
</reference>
<sequence length="169" mass="17818">MANKEELAKLITVEAGKVLRESRGEVDYGASFISWNAEEAKRIEGEVLSSLVPGRRTLLVSQPVGVAALVTPWNFPVAMITRKAGPALAAGCAVVVKPSEETPFSALAIAELAHEAGIPPGVFNVVTSSRDSTPSVGTTLASSDLVRKLSFTGSTTVGKVSMLLFFLFR</sequence>
<keyword evidence="4" id="KW-1185">Reference proteome</keyword>
<protein>
    <submittedName>
        <fullName evidence="3">Succinate-semialdehyde dehydrogenase, mitochondrial</fullName>
    </submittedName>
</protein>
<dbReference type="InterPro" id="IPR050740">
    <property type="entry name" value="Aldehyde_DH_Superfamily"/>
</dbReference>
<accession>A0AA35QWT3</accession>
<name>A0AA35QWT3_GEOBA</name>
<evidence type="ECO:0000313" key="4">
    <source>
        <dbReference type="Proteomes" id="UP001174909"/>
    </source>
</evidence>
<dbReference type="Pfam" id="PF00171">
    <property type="entry name" value="Aldedh"/>
    <property type="match status" value="1"/>
</dbReference>
<feature type="domain" description="Aldehyde dehydrogenase" evidence="2">
    <location>
        <begin position="2"/>
        <end position="159"/>
    </location>
</feature>